<dbReference type="AlphaFoldDB" id="A0AAD5KL37"/>
<reference evidence="2" key="1">
    <citation type="journal article" date="2022" name="IScience">
        <title>Evolution of zygomycete secretomes and the origins of terrestrial fungal ecologies.</title>
        <authorList>
            <person name="Chang Y."/>
            <person name="Wang Y."/>
            <person name="Mondo S."/>
            <person name="Ahrendt S."/>
            <person name="Andreopoulos W."/>
            <person name="Barry K."/>
            <person name="Beard J."/>
            <person name="Benny G.L."/>
            <person name="Blankenship S."/>
            <person name="Bonito G."/>
            <person name="Cuomo C."/>
            <person name="Desiro A."/>
            <person name="Gervers K.A."/>
            <person name="Hundley H."/>
            <person name="Kuo A."/>
            <person name="LaButti K."/>
            <person name="Lang B.F."/>
            <person name="Lipzen A."/>
            <person name="O'Donnell K."/>
            <person name="Pangilinan J."/>
            <person name="Reynolds N."/>
            <person name="Sandor L."/>
            <person name="Smith M.E."/>
            <person name="Tsang A."/>
            <person name="Grigoriev I.V."/>
            <person name="Stajich J.E."/>
            <person name="Spatafora J.W."/>
        </authorList>
    </citation>
    <scope>NUCLEOTIDE SEQUENCE</scope>
    <source>
        <strain evidence="2">RSA 2281</strain>
    </source>
</reference>
<keyword evidence="3" id="KW-1185">Reference proteome</keyword>
<proteinExistence type="predicted"/>
<dbReference type="EMBL" id="JAIXMP010000004">
    <property type="protein sequence ID" value="KAI9274576.1"/>
    <property type="molecule type" value="Genomic_DNA"/>
</dbReference>
<name>A0AAD5KL37_9FUNG</name>
<dbReference type="Proteomes" id="UP001209540">
    <property type="component" value="Unassembled WGS sequence"/>
</dbReference>
<evidence type="ECO:0000256" key="1">
    <source>
        <dbReference type="SAM" id="MobiDB-lite"/>
    </source>
</evidence>
<sequence length="234" mass="25357">MGHHVGMLDGMDAVTGMFSNQAPAITSQDGYSNMLPAVTNPASELNNLDVSNPIPSSQQYQISLPEELHRNNSTATSFTSNDSDFLFSMDYLQNIVIDMQFQQHSQEGQIGQGHVMHRMADNIGLFGTQASVMTGQGGDGDMLSTTVDSTQSNATVTSNPILPTQQQQALAPGQPYGQQNHYNNSSTTSDNSFDSILPTNYAEYPAIMSGKYSSTYLFVHAHLILIDSTLLPLI</sequence>
<evidence type="ECO:0000313" key="2">
    <source>
        <dbReference type="EMBL" id="KAI9274576.1"/>
    </source>
</evidence>
<evidence type="ECO:0000313" key="3">
    <source>
        <dbReference type="Proteomes" id="UP001209540"/>
    </source>
</evidence>
<protein>
    <submittedName>
        <fullName evidence="2">Uncharacterized protein</fullName>
    </submittedName>
</protein>
<gene>
    <name evidence="2" type="ORF">BDA99DRAFT_243161</name>
</gene>
<reference evidence="2" key="2">
    <citation type="submission" date="2023-02" db="EMBL/GenBank/DDBJ databases">
        <authorList>
            <consortium name="DOE Joint Genome Institute"/>
            <person name="Mondo S.J."/>
            <person name="Chang Y."/>
            <person name="Wang Y."/>
            <person name="Ahrendt S."/>
            <person name="Andreopoulos W."/>
            <person name="Barry K."/>
            <person name="Beard J."/>
            <person name="Benny G.L."/>
            <person name="Blankenship S."/>
            <person name="Bonito G."/>
            <person name="Cuomo C."/>
            <person name="Desiro A."/>
            <person name="Gervers K.A."/>
            <person name="Hundley H."/>
            <person name="Kuo A."/>
            <person name="LaButti K."/>
            <person name="Lang B.F."/>
            <person name="Lipzen A."/>
            <person name="O'Donnell K."/>
            <person name="Pangilinan J."/>
            <person name="Reynolds N."/>
            <person name="Sandor L."/>
            <person name="Smith M.W."/>
            <person name="Tsang A."/>
            <person name="Grigoriev I.V."/>
            <person name="Stajich J.E."/>
            <person name="Spatafora J.W."/>
        </authorList>
    </citation>
    <scope>NUCLEOTIDE SEQUENCE</scope>
    <source>
        <strain evidence="2">RSA 2281</strain>
    </source>
</reference>
<accession>A0AAD5KL37</accession>
<organism evidence="2 3">
    <name type="scientific">Phascolomyces articulosus</name>
    <dbReference type="NCBI Taxonomy" id="60185"/>
    <lineage>
        <taxon>Eukaryota</taxon>
        <taxon>Fungi</taxon>
        <taxon>Fungi incertae sedis</taxon>
        <taxon>Mucoromycota</taxon>
        <taxon>Mucoromycotina</taxon>
        <taxon>Mucoromycetes</taxon>
        <taxon>Mucorales</taxon>
        <taxon>Lichtheimiaceae</taxon>
        <taxon>Phascolomyces</taxon>
    </lineage>
</organism>
<feature type="region of interest" description="Disordered" evidence="1">
    <location>
        <begin position="165"/>
        <end position="191"/>
    </location>
</feature>
<comment type="caution">
    <text evidence="2">The sequence shown here is derived from an EMBL/GenBank/DDBJ whole genome shotgun (WGS) entry which is preliminary data.</text>
</comment>